<dbReference type="AlphaFoldDB" id="A0A9C6U3P6"/>
<organism evidence="5 6">
    <name type="scientific">Frankliniella occidentalis</name>
    <name type="common">Western flower thrips</name>
    <name type="synonym">Euthrips occidentalis</name>
    <dbReference type="NCBI Taxonomy" id="133901"/>
    <lineage>
        <taxon>Eukaryota</taxon>
        <taxon>Metazoa</taxon>
        <taxon>Ecdysozoa</taxon>
        <taxon>Arthropoda</taxon>
        <taxon>Hexapoda</taxon>
        <taxon>Insecta</taxon>
        <taxon>Pterygota</taxon>
        <taxon>Neoptera</taxon>
        <taxon>Paraneoptera</taxon>
        <taxon>Thysanoptera</taxon>
        <taxon>Terebrantia</taxon>
        <taxon>Thripoidea</taxon>
        <taxon>Thripidae</taxon>
        <taxon>Frankliniella</taxon>
    </lineage>
</organism>
<dbReference type="InterPro" id="IPR010562">
    <property type="entry name" value="Haemolymph_juvenile_hormone-bd"/>
</dbReference>
<gene>
    <name evidence="6" type="primary">LOC113215636</name>
</gene>
<dbReference type="GO" id="GO:0005615">
    <property type="term" value="C:extracellular space"/>
    <property type="evidence" value="ECO:0007669"/>
    <property type="project" value="TreeGrafter"/>
</dbReference>
<proteinExistence type="inferred from homology"/>
<dbReference type="Gene3D" id="3.15.10.30">
    <property type="entry name" value="Haemolymph juvenile hormone binding protein"/>
    <property type="match status" value="1"/>
</dbReference>
<dbReference type="GO" id="GO:0007623">
    <property type="term" value="P:circadian rhythm"/>
    <property type="evidence" value="ECO:0007669"/>
    <property type="project" value="UniProtKB-ARBA"/>
</dbReference>
<evidence type="ECO:0000256" key="2">
    <source>
        <dbReference type="ARBA" id="ARBA00023108"/>
    </source>
</evidence>
<name>A0A9C6U3P6_FRAOC</name>
<sequence length="252" mass="28426">MAGAVRLAAACLLALLVGTRTSALKLPPYITACKGDDPKLNECAVKAGRAAIPHFINGDRKYKIPVLNPLTVYDFRVSQGTRSVGLQIHMQEASIFGLPDMHFDAARVDLKKRHIEWDFTAANIEILGEYNITGRVLLLPLVGHGPANITLRDCTFNYTFDYTVERRADGVEYMALHNDRLTFDTKRVFIRLANLFNGDRLLGENMNHFLNENWKEVTREVGPTIADAISEMFRQILTQISDLVPWKYVYPS</sequence>
<accession>A0A9C6U3P6</accession>
<dbReference type="PANTHER" id="PTHR11008">
    <property type="entry name" value="PROTEIN TAKEOUT-LIKE PROTEIN"/>
    <property type="match status" value="1"/>
</dbReference>
<protein>
    <submittedName>
        <fullName evidence="6">Protein takeout-like</fullName>
    </submittedName>
</protein>
<dbReference type="PANTHER" id="PTHR11008:SF32">
    <property type="entry name" value="CIRCADIAN CLOCK-CONTROLLED PROTEIN DAYWAKE-RELATED"/>
    <property type="match status" value="1"/>
</dbReference>
<keyword evidence="5" id="KW-1185">Reference proteome</keyword>
<dbReference type="SMART" id="SM00700">
    <property type="entry name" value="JHBP"/>
    <property type="match status" value="1"/>
</dbReference>
<evidence type="ECO:0000256" key="3">
    <source>
        <dbReference type="ARBA" id="ARBA00060902"/>
    </source>
</evidence>
<dbReference type="OrthoDB" id="8194225at2759"/>
<keyword evidence="2" id="KW-0090">Biological rhythms</keyword>
<feature type="signal peptide" evidence="4">
    <location>
        <begin position="1"/>
        <end position="23"/>
    </location>
</feature>
<feature type="chain" id="PRO_5038426338" evidence="4">
    <location>
        <begin position="24"/>
        <end position="252"/>
    </location>
</feature>
<keyword evidence="1 4" id="KW-0732">Signal</keyword>
<dbReference type="FunFam" id="3.15.10.30:FF:000001">
    <property type="entry name" value="Takeout-like protein 1"/>
    <property type="match status" value="1"/>
</dbReference>
<evidence type="ECO:0000313" key="5">
    <source>
        <dbReference type="Proteomes" id="UP000504606"/>
    </source>
</evidence>
<reference evidence="6" key="1">
    <citation type="submission" date="2025-08" db="UniProtKB">
        <authorList>
            <consortium name="RefSeq"/>
        </authorList>
    </citation>
    <scope>IDENTIFICATION</scope>
    <source>
        <tissue evidence="6">Whole organism</tissue>
    </source>
</reference>
<dbReference type="Pfam" id="PF06585">
    <property type="entry name" value="JHBP"/>
    <property type="match status" value="1"/>
</dbReference>
<evidence type="ECO:0000313" key="6">
    <source>
        <dbReference type="RefSeq" id="XP_052123067.1"/>
    </source>
</evidence>
<comment type="similarity">
    <text evidence="3">Belongs to the TO family.</text>
</comment>
<evidence type="ECO:0000256" key="4">
    <source>
        <dbReference type="SAM" id="SignalP"/>
    </source>
</evidence>
<dbReference type="InterPro" id="IPR038606">
    <property type="entry name" value="To_sf"/>
</dbReference>
<dbReference type="GeneID" id="113215636"/>
<dbReference type="Proteomes" id="UP000504606">
    <property type="component" value="Unplaced"/>
</dbReference>
<dbReference type="RefSeq" id="XP_052123067.1">
    <property type="nucleotide sequence ID" value="XM_052267107.1"/>
</dbReference>
<evidence type="ECO:0000256" key="1">
    <source>
        <dbReference type="ARBA" id="ARBA00022729"/>
    </source>
</evidence>
<dbReference type="KEGG" id="foc:113215636"/>